<evidence type="ECO:0000256" key="1">
    <source>
        <dbReference type="SAM" id="Phobius"/>
    </source>
</evidence>
<feature type="transmembrane region" description="Helical" evidence="1">
    <location>
        <begin position="243"/>
        <end position="263"/>
    </location>
</feature>
<dbReference type="Proteomes" id="UP000245166">
    <property type="component" value="Unassembled WGS sequence"/>
</dbReference>
<keyword evidence="1" id="KW-0812">Transmembrane</keyword>
<organism evidence="2 3">
    <name type="scientific">Serinibacter arcticus</name>
    <dbReference type="NCBI Taxonomy" id="1655435"/>
    <lineage>
        <taxon>Bacteria</taxon>
        <taxon>Bacillati</taxon>
        <taxon>Actinomycetota</taxon>
        <taxon>Actinomycetes</taxon>
        <taxon>Micrococcales</taxon>
        <taxon>Beutenbergiaceae</taxon>
        <taxon>Serinibacter</taxon>
    </lineage>
</organism>
<evidence type="ECO:0008006" key="4">
    <source>
        <dbReference type="Google" id="ProtNLM"/>
    </source>
</evidence>
<dbReference type="OrthoDB" id="5189031at2"/>
<evidence type="ECO:0000313" key="2">
    <source>
        <dbReference type="EMBL" id="PWD52600.1"/>
    </source>
</evidence>
<reference evidence="2 3" key="1">
    <citation type="submission" date="2018-03" db="EMBL/GenBank/DDBJ databases">
        <title>Genome assembly of novel Miniimonas species PCH200.</title>
        <authorList>
            <person name="Thakur V."/>
            <person name="Kumar V."/>
            <person name="Singh D."/>
        </authorList>
    </citation>
    <scope>NUCLEOTIDE SEQUENCE [LARGE SCALE GENOMIC DNA]</scope>
    <source>
        <strain evidence="2 3">PCH200</strain>
    </source>
</reference>
<keyword evidence="1" id="KW-1133">Transmembrane helix</keyword>
<keyword evidence="3" id="KW-1185">Reference proteome</keyword>
<dbReference type="EMBL" id="PYHR01000002">
    <property type="protein sequence ID" value="PWD52600.1"/>
    <property type="molecule type" value="Genomic_DNA"/>
</dbReference>
<accession>A0A2U2A080</accession>
<feature type="transmembrane region" description="Helical" evidence="1">
    <location>
        <begin position="213"/>
        <end position="231"/>
    </location>
</feature>
<dbReference type="InterPro" id="IPR038330">
    <property type="entry name" value="TspO/MBR-related_sf"/>
</dbReference>
<feature type="transmembrane region" description="Helical" evidence="1">
    <location>
        <begin position="188"/>
        <end position="206"/>
    </location>
</feature>
<protein>
    <recommendedName>
        <fullName evidence="4">Tryptophan-rich sensory protein</fullName>
    </recommendedName>
</protein>
<feature type="transmembrane region" description="Helical" evidence="1">
    <location>
        <begin position="94"/>
        <end position="111"/>
    </location>
</feature>
<gene>
    <name evidence="2" type="ORF">C8046_15675</name>
</gene>
<keyword evidence="1" id="KW-0472">Membrane</keyword>
<proteinExistence type="predicted"/>
<name>A0A2U2A080_9MICO</name>
<dbReference type="AlphaFoldDB" id="A0A2U2A080"/>
<feature type="transmembrane region" description="Helical" evidence="1">
    <location>
        <begin position="150"/>
        <end position="176"/>
    </location>
</feature>
<dbReference type="Gene3D" id="1.20.1260.100">
    <property type="entry name" value="TspO/MBR protein"/>
    <property type="match status" value="1"/>
</dbReference>
<evidence type="ECO:0000313" key="3">
    <source>
        <dbReference type="Proteomes" id="UP000245166"/>
    </source>
</evidence>
<feature type="transmembrane region" description="Helical" evidence="1">
    <location>
        <begin position="117"/>
        <end position="138"/>
    </location>
</feature>
<sequence length="282" mass="28379">MEGMVQVEARDRVRQIALVVGGAGAIVGAAWGSGAFGGEEINRASSGALAATATVLAPGTGAFSIWSVVYALLIVTAVLHALPSRAASPHHRALGWWILASMILNAAWISAAQLGLLGLTVPIIALLVAVLVVCLLRLRALPPAPRLDAVVLGGTVGLYLGWVCVATVANVTAVLSFSDLDLTFLPEAVWVVVVLAVAAAICAAVVTTARRRAVAVGATLASAWGLAWIAVGRLTDGPDSQAAVITALTAAAVVVVAGVVAVLRGGRDERGSQGSQPGVATA</sequence>
<feature type="transmembrane region" description="Helical" evidence="1">
    <location>
        <begin position="63"/>
        <end position="82"/>
    </location>
</feature>
<feature type="transmembrane region" description="Helical" evidence="1">
    <location>
        <begin position="16"/>
        <end position="36"/>
    </location>
</feature>
<comment type="caution">
    <text evidence="2">The sequence shown here is derived from an EMBL/GenBank/DDBJ whole genome shotgun (WGS) entry which is preliminary data.</text>
</comment>